<dbReference type="GeneID" id="81599608"/>
<evidence type="ECO:0008006" key="3">
    <source>
        <dbReference type="Google" id="ProtNLM"/>
    </source>
</evidence>
<evidence type="ECO:0000313" key="2">
    <source>
        <dbReference type="Proteomes" id="UP001213681"/>
    </source>
</evidence>
<accession>A0AAD6C4J8</accession>
<protein>
    <recommendedName>
        <fullName evidence="3">S-adenosyl-L-methionine-dependent methyltransferase</fullName>
    </recommendedName>
</protein>
<dbReference type="InterPro" id="IPR029063">
    <property type="entry name" value="SAM-dependent_MTases_sf"/>
</dbReference>
<gene>
    <name evidence="1" type="ORF">N7458_005983</name>
</gene>
<dbReference type="PANTHER" id="PTHR43591:SF105">
    <property type="entry name" value="METHYLTRANSFERASE DOMAIN-CONTAINING PROTEIN-RELATED"/>
    <property type="match status" value="1"/>
</dbReference>
<dbReference type="EMBL" id="JAPVEA010000006">
    <property type="protein sequence ID" value="KAJ5449534.1"/>
    <property type="molecule type" value="Genomic_DNA"/>
</dbReference>
<proteinExistence type="predicted"/>
<dbReference type="CDD" id="cd02440">
    <property type="entry name" value="AdoMet_MTases"/>
    <property type="match status" value="1"/>
</dbReference>
<dbReference type="Gene3D" id="3.40.50.150">
    <property type="entry name" value="Vaccinia Virus protein VP39"/>
    <property type="match status" value="1"/>
</dbReference>
<dbReference type="RefSeq" id="XP_056765069.1">
    <property type="nucleotide sequence ID" value="XM_056909365.1"/>
</dbReference>
<dbReference type="AlphaFoldDB" id="A0AAD6C4J8"/>
<name>A0AAD6C4J8_9EURO</name>
<evidence type="ECO:0000313" key="1">
    <source>
        <dbReference type="EMBL" id="KAJ5449534.1"/>
    </source>
</evidence>
<dbReference type="SUPFAM" id="SSF53335">
    <property type="entry name" value="S-adenosyl-L-methionine-dependent methyltransferases"/>
    <property type="match status" value="1"/>
</dbReference>
<dbReference type="PANTHER" id="PTHR43591">
    <property type="entry name" value="METHYLTRANSFERASE"/>
    <property type="match status" value="1"/>
</dbReference>
<comment type="caution">
    <text evidence="1">The sequence shown here is derived from an EMBL/GenBank/DDBJ whole genome shotgun (WGS) entry which is preliminary data.</text>
</comment>
<reference evidence="1" key="2">
    <citation type="journal article" date="2023" name="IMA Fungus">
        <title>Comparative genomic study of the Penicillium genus elucidates a diverse pangenome and 15 lateral gene transfer events.</title>
        <authorList>
            <person name="Petersen C."/>
            <person name="Sorensen T."/>
            <person name="Nielsen M.R."/>
            <person name="Sondergaard T.E."/>
            <person name="Sorensen J.L."/>
            <person name="Fitzpatrick D.A."/>
            <person name="Frisvad J.C."/>
            <person name="Nielsen K.L."/>
        </authorList>
    </citation>
    <scope>NUCLEOTIDE SEQUENCE</scope>
    <source>
        <strain evidence="1">IBT 16125</strain>
    </source>
</reference>
<dbReference type="GO" id="GO:0008168">
    <property type="term" value="F:methyltransferase activity"/>
    <property type="evidence" value="ECO:0007669"/>
    <property type="project" value="TreeGrafter"/>
</dbReference>
<sequence>MTDKPIVPDPDLHLAAEPYAPEDWQSYQALKNTDSFVPSDEQQFEAYEAGHITAVLMESDRPNPLFRAPVGPNPHHILDVGTGKGSWAIDVADMFPSATVRGVDLFPPPVSWVPPNCILEIDDVLQEWTWQQPFDLIHMRILDAAFTYEEQERLYQQCFENIRPGGWIEQLEMSPDFLSDDGSLPLDSLAANLGQTCVRAAAKSGRPMDLYYRCRELMEKAGFTDIQVHECKWPLGPWARDKQLKEVGTVNFAQWAAGMEGYAMYLLTKYGDPEPWSKEEVMVYVAKIRNELANPRHHVYHRAQVLVFF</sequence>
<keyword evidence="2" id="KW-1185">Reference proteome</keyword>
<reference evidence="1" key="1">
    <citation type="submission" date="2022-12" db="EMBL/GenBank/DDBJ databases">
        <authorList>
            <person name="Petersen C."/>
        </authorList>
    </citation>
    <scope>NUCLEOTIDE SEQUENCE</scope>
    <source>
        <strain evidence="1">IBT 16125</strain>
    </source>
</reference>
<dbReference type="Proteomes" id="UP001213681">
    <property type="component" value="Unassembled WGS sequence"/>
</dbReference>
<dbReference type="Pfam" id="PF13489">
    <property type="entry name" value="Methyltransf_23"/>
    <property type="match status" value="1"/>
</dbReference>
<organism evidence="1 2">
    <name type="scientific">Penicillium daleae</name>
    <dbReference type="NCBI Taxonomy" id="63821"/>
    <lineage>
        <taxon>Eukaryota</taxon>
        <taxon>Fungi</taxon>
        <taxon>Dikarya</taxon>
        <taxon>Ascomycota</taxon>
        <taxon>Pezizomycotina</taxon>
        <taxon>Eurotiomycetes</taxon>
        <taxon>Eurotiomycetidae</taxon>
        <taxon>Eurotiales</taxon>
        <taxon>Aspergillaceae</taxon>
        <taxon>Penicillium</taxon>
    </lineage>
</organism>